<gene>
    <name evidence="1" type="ORF">LCGC14_0211920</name>
</gene>
<accession>A0A0F9UKE6</accession>
<organism evidence="1">
    <name type="scientific">marine sediment metagenome</name>
    <dbReference type="NCBI Taxonomy" id="412755"/>
    <lineage>
        <taxon>unclassified sequences</taxon>
        <taxon>metagenomes</taxon>
        <taxon>ecological metagenomes</taxon>
    </lineage>
</organism>
<evidence type="ECO:0000313" key="1">
    <source>
        <dbReference type="EMBL" id="KKN92134.1"/>
    </source>
</evidence>
<dbReference type="EMBL" id="LAZR01000097">
    <property type="protein sequence ID" value="KKN92134.1"/>
    <property type="molecule type" value="Genomic_DNA"/>
</dbReference>
<comment type="caution">
    <text evidence="1">The sequence shown here is derived from an EMBL/GenBank/DDBJ whole genome shotgun (WGS) entry which is preliminary data.</text>
</comment>
<proteinExistence type="predicted"/>
<name>A0A0F9UKE6_9ZZZZ</name>
<protein>
    <submittedName>
        <fullName evidence="1">Uncharacterized protein</fullName>
    </submittedName>
</protein>
<sequence>MTYHKMVTALSMTIALSGVSTAIMAEDGSLRLRTMLADRHGFGVNADESTTNNEAGERKKLIMNNDELFLDTIERNEKKDPENS</sequence>
<dbReference type="AlphaFoldDB" id="A0A0F9UKE6"/>
<reference evidence="1" key="1">
    <citation type="journal article" date="2015" name="Nature">
        <title>Complex archaea that bridge the gap between prokaryotes and eukaryotes.</title>
        <authorList>
            <person name="Spang A."/>
            <person name="Saw J.H."/>
            <person name="Jorgensen S.L."/>
            <person name="Zaremba-Niedzwiedzka K."/>
            <person name="Martijn J."/>
            <person name="Lind A.E."/>
            <person name="van Eijk R."/>
            <person name="Schleper C."/>
            <person name="Guy L."/>
            <person name="Ettema T.J."/>
        </authorList>
    </citation>
    <scope>NUCLEOTIDE SEQUENCE</scope>
</reference>